<proteinExistence type="predicted"/>
<gene>
    <name evidence="1" type="ORF">HMPREF9021_01223</name>
</gene>
<dbReference type="eggNOG" id="ENOG502Z83X">
    <property type="taxonomic scope" value="Bacteria"/>
</dbReference>
<dbReference type="EMBL" id="ADCY02000023">
    <property type="protein sequence ID" value="EFG30995.2"/>
    <property type="molecule type" value="Genomic_DNA"/>
</dbReference>
<comment type="caution">
    <text evidence="1">The sequence shown here is derived from an EMBL/GenBank/DDBJ whole genome shotgun (WGS) entry which is preliminary data.</text>
</comment>
<evidence type="ECO:0000313" key="2">
    <source>
        <dbReference type="Proteomes" id="UP000017813"/>
    </source>
</evidence>
<protein>
    <submittedName>
        <fullName evidence="1">Uncharacterized protein</fullName>
    </submittedName>
</protein>
<evidence type="ECO:0000313" key="1">
    <source>
        <dbReference type="EMBL" id="EFG30995.2"/>
    </source>
</evidence>
<dbReference type="AlphaFoldDB" id="V9H5Y0"/>
<sequence length="603" mass="70718">MMPTSAPTHTAERPDYPKNYIPYPLRSQVTQVNPHLDVFWQDYLYNLFSNISAQDRRNIAEQILAPNQIFWNSEIKKFEFRGEINVPLENIVASIPANARHIRIFAEKILIHFQTFKTYNSVYQIADFLENILGQIEQLDAKNNLEYQLIKQKLYSGFIYAAARVIREKKDLEIPENRRGLNASIVKTFINEVFLKQQLLGYWFKTMRNRQVAQMSHPLLSQFLCREQKIRQLEIVRASKYLFVIGPAIESDVNPFALRRFLREESLFSNEHVLLTGAAVNTAMLVNADATYLARFKLQVENIITIESTINQAVIEFLTELELAHETELLPLLFDPIELSGMQIDKLIKERLQQYEHILIKQILEPIEFAVRRVARNADEQEYLYIGVRQLFGNILSTFKDFLSQPALLLNENAEHLFSRLVAYATFLEKRREFIFVCFQNNYQWDANHDLLQQPLHYLNQIIQANIRENDYLDTQIHELEEQLERKASFMEKMFKSNDRIHIKLEELRKQSRKIARQIHQDIFELSARFPVDVVDLAFDSLLILGENERHYAFAAGRNGVTRLPMIVSIPENPLAFHLGDFNTFLQNKMEENQVYDELADIS</sequence>
<organism evidence="1 2">
    <name type="scientific">Simonsiella muelleri ATCC 29453</name>
    <dbReference type="NCBI Taxonomy" id="641147"/>
    <lineage>
        <taxon>Bacteria</taxon>
        <taxon>Pseudomonadati</taxon>
        <taxon>Pseudomonadota</taxon>
        <taxon>Betaproteobacteria</taxon>
        <taxon>Neisseriales</taxon>
        <taxon>Neisseriaceae</taxon>
        <taxon>Simonsiella</taxon>
    </lineage>
</organism>
<dbReference type="HOGENOM" id="CLU_033882_0_0_4"/>
<dbReference type="KEGG" id="smur:BWP33_04705"/>
<reference evidence="1 2" key="2">
    <citation type="submission" date="2011-10" db="EMBL/GenBank/DDBJ databases">
        <title>The Genome Sequence of Simonsiella muelleri ATCC 29453.</title>
        <authorList>
            <consortium name="The Broad Institute Genome Sequencing Platform"/>
            <consortium name="The Broad Institute Genome Sequencing Center for Infectious Disease"/>
            <person name="Earl A."/>
            <person name="Ward D."/>
            <person name="Feldgarden M."/>
            <person name="Gevers D."/>
            <person name="Izard J."/>
            <person name="Baranova O.V."/>
            <person name="Blanton J.M."/>
            <person name="Tanner A.C."/>
            <person name="Dewhirst F."/>
            <person name="Young S.K."/>
            <person name="Zeng Q."/>
            <person name="Gargeya S."/>
            <person name="Fitzgerald M."/>
            <person name="Haas B."/>
            <person name="Abouelleil A."/>
            <person name="Alvarado L."/>
            <person name="Arachchi H.M."/>
            <person name="Berlin A."/>
            <person name="Brown A."/>
            <person name="Chapman S.B."/>
            <person name="Chen Z."/>
            <person name="Dunbar C."/>
            <person name="Freedman E."/>
            <person name="Gearin G."/>
            <person name="Goldberg J."/>
            <person name="Griggs A."/>
            <person name="Gujja S."/>
            <person name="Heiman D."/>
            <person name="Howarth C."/>
            <person name="Larson L."/>
            <person name="Lui A."/>
            <person name="MacDonald P.J.P."/>
            <person name="Montmayeur A."/>
            <person name="Murphy C."/>
            <person name="Neiman D."/>
            <person name="Pearson M."/>
            <person name="Priest M."/>
            <person name="Roberts A."/>
            <person name="Saif S."/>
            <person name="Shea T."/>
            <person name="Shenoy N."/>
            <person name="Sisk P."/>
            <person name="Stolte C."/>
            <person name="Sykes S."/>
            <person name="Wortman J."/>
            <person name="Nusbaum C."/>
            <person name="Birren B."/>
        </authorList>
    </citation>
    <scope>NUCLEOTIDE SEQUENCE [LARGE SCALE GENOMIC DNA]</scope>
    <source>
        <strain evidence="1 2">ATCC 29453</strain>
    </source>
</reference>
<name>V9H5Y0_9NEIS</name>
<dbReference type="RefSeq" id="WP_002641712.1">
    <property type="nucleotide sequence ID" value="NZ_CP019448.1"/>
</dbReference>
<keyword evidence="2" id="KW-1185">Reference proteome</keyword>
<reference evidence="1 2" key="1">
    <citation type="submission" date="2010-03" db="EMBL/GenBank/DDBJ databases">
        <authorList>
            <consortium name="The Broad Institute Genome Sequencing Platform"/>
            <person name="Ward D."/>
            <person name="Earl A."/>
            <person name="Feldgarden M."/>
            <person name="Gevers D."/>
            <person name="Young S."/>
            <person name="Zeng Q."/>
            <person name="Koehrsen M."/>
            <person name="Alvarado L."/>
            <person name="Berlin A.M."/>
            <person name="Borenstein D."/>
            <person name="Chapman S.B."/>
            <person name="Chen Z."/>
            <person name="Engels R."/>
            <person name="Freedman E."/>
            <person name="Gellesch M."/>
            <person name="Goldberg J."/>
            <person name="Griggs A."/>
            <person name="Gujja S."/>
            <person name="Heilman E.R."/>
            <person name="Heiman D.I."/>
            <person name="Hepburn T.A."/>
            <person name="Howarth C."/>
            <person name="Jen D."/>
            <person name="Larson L."/>
            <person name="Mehta T."/>
            <person name="Park D."/>
            <person name="Pearson M."/>
            <person name="Richards J."/>
            <person name="Roberts A."/>
            <person name="Saif S."/>
            <person name="Shea T.D."/>
            <person name="Shenoy N."/>
            <person name="Sisk P."/>
            <person name="Stolte C."/>
            <person name="Sykes S.N."/>
            <person name="Walk T."/>
            <person name="White J."/>
            <person name="Yandava C."/>
            <person name="Izard J."/>
            <person name="Baranova O.V."/>
            <person name="Blanton J.M."/>
            <person name="Tanner A.C."/>
            <person name="Dewhirst F."/>
            <person name="Haas B."/>
            <person name="Nusbaum C."/>
            <person name="Birren B."/>
        </authorList>
    </citation>
    <scope>NUCLEOTIDE SEQUENCE [LARGE SCALE GENOMIC DNA]</scope>
    <source>
        <strain evidence="1 2">ATCC 29453</strain>
    </source>
</reference>
<dbReference type="STRING" id="641147.HMPREF9021_01223"/>
<dbReference type="Proteomes" id="UP000017813">
    <property type="component" value="Unassembled WGS sequence"/>
</dbReference>
<dbReference type="OrthoDB" id="8609649at2"/>
<accession>V9H5Y0</accession>